<dbReference type="Proteomes" id="UP000075903">
    <property type="component" value="Unassembled WGS sequence"/>
</dbReference>
<dbReference type="AlphaFoldDB" id="A0A182ULR9"/>
<dbReference type="VEuPathDB" id="VectorBase:AMEM000060"/>
<evidence type="ECO:0000256" key="1">
    <source>
        <dbReference type="SAM" id="MobiDB-lite"/>
    </source>
</evidence>
<evidence type="ECO:0000313" key="2">
    <source>
        <dbReference type="EnsemblMetazoa" id="AMEM000060-PA"/>
    </source>
</evidence>
<name>A0A182ULR9_ANOME</name>
<dbReference type="EnsemblMetazoa" id="AMEM000060-RA">
    <property type="protein sequence ID" value="AMEM000060-PA"/>
    <property type="gene ID" value="AMEM000060"/>
</dbReference>
<feature type="compositionally biased region" description="Low complexity" evidence="1">
    <location>
        <begin position="66"/>
        <end position="83"/>
    </location>
</feature>
<evidence type="ECO:0000313" key="3">
    <source>
        <dbReference type="Proteomes" id="UP000075903"/>
    </source>
</evidence>
<proteinExistence type="predicted"/>
<organism evidence="2 3">
    <name type="scientific">Anopheles merus</name>
    <name type="common">Mosquito</name>
    <dbReference type="NCBI Taxonomy" id="30066"/>
    <lineage>
        <taxon>Eukaryota</taxon>
        <taxon>Metazoa</taxon>
        <taxon>Ecdysozoa</taxon>
        <taxon>Arthropoda</taxon>
        <taxon>Hexapoda</taxon>
        <taxon>Insecta</taxon>
        <taxon>Pterygota</taxon>
        <taxon>Neoptera</taxon>
        <taxon>Endopterygota</taxon>
        <taxon>Diptera</taxon>
        <taxon>Nematocera</taxon>
        <taxon>Culicoidea</taxon>
        <taxon>Culicidae</taxon>
        <taxon>Anophelinae</taxon>
        <taxon>Anopheles</taxon>
    </lineage>
</organism>
<accession>A0A182ULR9</accession>
<sequence>MEERLLAALHRLVRFPFRSIGRAPDMIGTGGSFIGMACRSSNGSSYLRARYTLHLRSSAPGAGLASGRTSSSSVSTSGFSPSRPGGVACGVAGVMMIGSFGICSVSGCGGGGGLGELLAPHQPVVLAEPGRFRHRRKGCTGGGRMARRSTGRTVQMAGMAGHTGRSARMVMVVVVVMVHVPQMAGTTVCVMGSAGRNGGRTGVGSARMVGEPVVHRWRRRRWLLLRPRYARVPGAQLPVVLVRCAQIRRRQLVEVFAFGRRGGRLRGQLLPQYLLTNFPVLGKAKTPGGGEKGGKKNRITTASRALLAIGVE</sequence>
<feature type="region of interest" description="Disordered" evidence="1">
    <location>
        <begin position="59"/>
        <end position="83"/>
    </location>
</feature>
<protein>
    <submittedName>
        <fullName evidence="2">Uncharacterized protein</fullName>
    </submittedName>
</protein>
<keyword evidence="3" id="KW-1185">Reference proteome</keyword>
<reference evidence="2" key="1">
    <citation type="submission" date="2020-05" db="UniProtKB">
        <authorList>
            <consortium name="EnsemblMetazoa"/>
        </authorList>
    </citation>
    <scope>IDENTIFICATION</scope>
    <source>
        <strain evidence="2">MAF</strain>
    </source>
</reference>